<dbReference type="Proteomes" id="UP000002881">
    <property type="component" value="Chromosome"/>
</dbReference>
<evidence type="ECO:0000256" key="6">
    <source>
        <dbReference type="ARBA" id="ARBA00023239"/>
    </source>
</evidence>
<organism evidence="12 13">
    <name type="scientific">Mesotoga prima MesG1.Ag.4.2</name>
    <dbReference type="NCBI Taxonomy" id="660470"/>
    <lineage>
        <taxon>Bacteria</taxon>
        <taxon>Thermotogati</taxon>
        <taxon>Thermotogota</taxon>
        <taxon>Thermotogae</taxon>
        <taxon>Kosmotogales</taxon>
        <taxon>Kosmotogaceae</taxon>
        <taxon>Mesotoga</taxon>
    </lineage>
</organism>
<dbReference type="PANTHER" id="PTHR21022">
    <property type="entry name" value="PREPHENATE DEHYDRATASE P PROTEIN"/>
    <property type="match status" value="1"/>
</dbReference>
<dbReference type="KEGG" id="mpg:Theba_2370"/>
<dbReference type="eggNOG" id="COG0077">
    <property type="taxonomic scope" value="Bacteria"/>
</dbReference>
<sequence>MPHEQGSSLKRSIVFQGEHGAYSEQAIRKLFGESPTTIPCRSFREMLKLVSEEKVDCAMLPVENSLAGTVIPAYDALIESELFVHAEVMLRIEHCLMAPEGVKIEDIRYVISHHQALSQCMRHIEEEGFEAKEYYDTAGSARDLATLKMPFTAAIASELAAKTYGLEILRMGFEDLDTNTTRFFLMGREARKCEGRCKTSMIFTTEHKPGALFKVLGELSDRNLNLTKIESRPFTKEMWHYLFFVDFEGSVSEKRVEEAVNAISSRCSYFKLLGSYRSANDVELNSNQLT</sequence>
<reference evidence="12 13" key="1">
    <citation type="journal article" date="2012" name="Genome Biol. Evol.">
        <title>Genome Sequence of the Mesophilic Thermotogales Bacterium Mesotoga prima MesG1.Ag.4.2 Reveals the Largest Thermotogales Genome To Date.</title>
        <authorList>
            <person name="Zhaxybayeva O."/>
            <person name="Swithers K.S."/>
            <person name="Foght J."/>
            <person name="Green A.G."/>
            <person name="Bruce D."/>
            <person name="Detter C."/>
            <person name="Han S."/>
            <person name="Teshima H."/>
            <person name="Han J."/>
            <person name="Woyke T."/>
            <person name="Pitluck S."/>
            <person name="Nolan M."/>
            <person name="Ivanova N."/>
            <person name="Pati A."/>
            <person name="Land M.L."/>
            <person name="Dlutek M."/>
            <person name="Doolittle W.F."/>
            <person name="Noll K.M."/>
            <person name="Nesbo C.L."/>
        </authorList>
    </citation>
    <scope>NUCLEOTIDE SEQUENCE [LARGE SCALE GENOMIC DNA]</scope>
    <source>
        <strain evidence="13">mesG1.Ag.4.2</strain>
    </source>
</reference>
<dbReference type="InterPro" id="IPR002912">
    <property type="entry name" value="ACT_dom"/>
</dbReference>
<evidence type="ECO:0000259" key="10">
    <source>
        <dbReference type="PROSITE" id="PS51171"/>
    </source>
</evidence>
<dbReference type="GO" id="GO:0004664">
    <property type="term" value="F:prephenate dehydratase activity"/>
    <property type="evidence" value="ECO:0007669"/>
    <property type="project" value="UniProtKB-UniRule"/>
</dbReference>
<dbReference type="InterPro" id="IPR001086">
    <property type="entry name" value="Preph_deHydtase"/>
</dbReference>
<name>I2F7T8_9BACT</name>
<dbReference type="STRING" id="660470.Theba_2370"/>
<dbReference type="GO" id="GO:0009094">
    <property type="term" value="P:L-phenylalanine biosynthetic process"/>
    <property type="evidence" value="ECO:0007669"/>
    <property type="project" value="UniProtKB-UniPathway"/>
</dbReference>
<dbReference type="InterPro" id="IPR018528">
    <property type="entry name" value="Preph_deHydtase_CS"/>
</dbReference>
<keyword evidence="6 9" id="KW-0456">Lyase</keyword>
<evidence type="ECO:0000256" key="9">
    <source>
        <dbReference type="RuleBase" id="RU361254"/>
    </source>
</evidence>
<evidence type="ECO:0000313" key="13">
    <source>
        <dbReference type="Proteomes" id="UP000002881"/>
    </source>
</evidence>
<dbReference type="InterPro" id="IPR008242">
    <property type="entry name" value="Chor_mutase/pphenate_deHydtase"/>
</dbReference>
<dbReference type="GO" id="GO:0005737">
    <property type="term" value="C:cytoplasm"/>
    <property type="evidence" value="ECO:0007669"/>
    <property type="project" value="TreeGrafter"/>
</dbReference>
<feature type="domain" description="ACT" evidence="11">
    <location>
        <begin position="200"/>
        <end position="277"/>
    </location>
</feature>
<dbReference type="SUPFAM" id="SSF55021">
    <property type="entry name" value="ACT-like"/>
    <property type="match status" value="1"/>
</dbReference>
<dbReference type="SUPFAM" id="SSF53850">
    <property type="entry name" value="Periplasmic binding protein-like II"/>
    <property type="match status" value="1"/>
</dbReference>
<keyword evidence="5 9" id="KW-0584">Phenylalanine biosynthesis</keyword>
<protein>
    <recommendedName>
        <fullName evidence="2 9">Prephenate dehydratase</fullName>
        <shortName evidence="9">PDT</shortName>
        <ecNumber evidence="2 9">4.2.1.51</ecNumber>
    </recommendedName>
</protein>
<gene>
    <name evidence="9" type="primary">pheA</name>
    <name evidence="12" type="ORF">Theba_2370</name>
</gene>
<comment type="pathway">
    <text evidence="1 9">Amino-acid biosynthesis; L-phenylalanine biosynthesis; phenylpyruvate from prephenate: step 1/1.</text>
</comment>
<dbReference type="Gene3D" id="3.40.190.10">
    <property type="entry name" value="Periplasmic binding protein-like II"/>
    <property type="match status" value="2"/>
</dbReference>
<dbReference type="PROSITE" id="PS51671">
    <property type="entry name" value="ACT"/>
    <property type="match status" value="1"/>
</dbReference>
<evidence type="ECO:0000313" key="12">
    <source>
        <dbReference type="EMBL" id="AFK07991.1"/>
    </source>
</evidence>
<proteinExistence type="predicted"/>
<dbReference type="PANTHER" id="PTHR21022:SF19">
    <property type="entry name" value="PREPHENATE DEHYDRATASE-RELATED"/>
    <property type="match status" value="1"/>
</dbReference>
<keyword evidence="3 9" id="KW-0028">Amino-acid biosynthesis</keyword>
<dbReference type="InterPro" id="IPR045865">
    <property type="entry name" value="ACT-like_dom_sf"/>
</dbReference>
<dbReference type="Pfam" id="PF01842">
    <property type="entry name" value="ACT"/>
    <property type="match status" value="1"/>
</dbReference>
<dbReference type="CDD" id="cd13631">
    <property type="entry name" value="PBP2_Ct-PDT_like"/>
    <property type="match status" value="1"/>
</dbReference>
<dbReference type="PROSITE" id="PS51171">
    <property type="entry name" value="PREPHENATE_DEHYDR_3"/>
    <property type="match status" value="1"/>
</dbReference>
<dbReference type="AlphaFoldDB" id="I2F7T8"/>
<evidence type="ECO:0000256" key="7">
    <source>
        <dbReference type="ARBA" id="ARBA00047848"/>
    </source>
</evidence>
<dbReference type="FunFam" id="3.30.70.260:FF:000012">
    <property type="entry name" value="Prephenate dehydratase"/>
    <property type="match status" value="1"/>
</dbReference>
<dbReference type="PROSITE" id="PS00858">
    <property type="entry name" value="PREPHENATE_DEHYDR_2"/>
    <property type="match status" value="1"/>
</dbReference>
<evidence type="ECO:0000256" key="3">
    <source>
        <dbReference type="ARBA" id="ARBA00022605"/>
    </source>
</evidence>
<feature type="site" description="Essential for prephenate dehydratase activity" evidence="8">
    <location>
        <position position="181"/>
    </location>
</feature>
<evidence type="ECO:0000256" key="5">
    <source>
        <dbReference type="ARBA" id="ARBA00023222"/>
    </source>
</evidence>
<comment type="catalytic activity">
    <reaction evidence="7 9">
        <text>prephenate + H(+) = 3-phenylpyruvate + CO2 + H2O</text>
        <dbReference type="Rhea" id="RHEA:21648"/>
        <dbReference type="ChEBI" id="CHEBI:15377"/>
        <dbReference type="ChEBI" id="CHEBI:15378"/>
        <dbReference type="ChEBI" id="CHEBI:16526"/>
        <dbReference type="ChEBI" id="CHEBI:18005"/>
        <dbReference type="ChEBI" id="CHEBI:29934"/>
        <dbReference type="EC" id="4.2.1.51"/>
    </reaction>
</comment>
<evidence type="ECO:0000256" key="1">
    <source>
        <dbReference type="ARBA" id="ARBA00004741"/>
    </source>
</evidence>
<evidence type="ECO:0000256" key="8">
    <source>
        <dbReference type="PIRSR" id="PIRSR001500-2"/>
    </source>
</evidence>
<dbReference type="Gene3D" id="3.30.70.260">
    <property type="match status" value="1"/>
</dbReference>
<evidence type="ECO:0000256" key="2">
    <source>
        <dbReference type="ARBA" id="ARBA00013147"/>
    </source>
</evidence>
<dbReference type="PIRSF" id="PIRSF001500">
    <property type="entry name" value="Chor_mut_pdt_Ppr"/>
    <property type="match status" value="1"/>
</dbReference>
<evidence type="ECO:0000259" key="11">
    <source>
        <dbReference type="PROSITE" id="PS51671"/>
    </source>
</evidence>
<dbReference type="CDD" id="cd04905">
    <property type="entry name" value="ACT_CM-PDT"/>
    <property type="match status" value="1"/>
</dbReference>
<evidence type="ECO:0000256" key="4">
    <source>
        <dbReference type="ARBA" id="ARBA00023141"/>
    </source>
</evidence>
<dbReference type="HOGENOM" id="CLU_035008_4_2_0"/>
<dbReference type="Pfam" id="PF00800">
    <property type="entry name" value="PDT"/>
    <property type="match status" value="1"/>
</dbReference>
<dbReference type="UniPathway" id="UPA00121">
    <property type="reaction ID" value="UER00345"/>
</dbReference>
<accession>I2F7T8</accession>
<dbReference type="EC" id="4.2.1.51" evidence="2 9"/>
<keyword evidence="4 9" id="KW-0057">Aromatic amino acid biosynthesis</keyword>
<dbReference type="NCBIfam" id="NF008865">
    <property type="entry name" value="PRK11898.1"/>
    <property type="match status" value="1"/>
</dbReference>
<dbReference type="EMBL" id="CP003532">
    <property type="protein sequence ID" value="AFK07991.1"/>
    <property type="molecule type" value="Genomic_DNA"/>
</dbReference>
<keyword evidence="13" id="KW-1185">Reference proteome</keyword>
<feature type="domain" description="Prephenate dehydratase" evidence="10">
    <location>
        <begin position="12"/>
        <end position="188"/>
    </location>
</feature>